<evidence type="ECO:0000256" key="7">
    <source>
        <dbReference type="ARBA" id="ARBA00023136"/>
    </source>
</evidence>
<feature type="transmembrane region" description="Helical" evidence="8">
    <location>
        <begin position="98"/>
        <end position="122"/>
    </location>
</feature>
<dbReference type="NCBIfam" id="TIGR00711">
    <property type="entry name" value="efflux_EmrB"/>
    <property type="match status" value="1"/>
</dbReference>
<evidence type="ECO:0000256" key="3">
    <source>
        <dbReference type="ARBA" id="ARBA00022448"/>
    </source>
</evidence>
<feature type="transmembrane region" description="Helical" evidence="8">
    <location>
        <begin position="134"/>
        <end position="153"/>
    </location>
</feature>
<dbReference type="SUPFAM" id="SSF103473">
    <property type="entry name" value="MFS general substrate transporter"/>
    <property type="match status" value="1"/>
</dbReference>
<gene>
    <name evidence="10" type="ORF">SAMN04488055_0943</name>
</gene>
<accession>A0A1N6DNR3</accession>
<evidence type="ECO:0000256" key="8">
    <source>
        <dbReference type="SAM" id="Phobius"/>
    </source>
</evidence>
<comment type="subcellular location">
    <subcellularLocation>
        <location evidence="1">Cell membrane</location>
        <topology evidence="1">Multi-pass membrane protein</topology>
    </subcellularLocation>
</comment>
<dbReference type="STRING" id="536979.SAMN04488055_0943"/>
<feature type="transmembrane region" description="Helical" evidence="8">
    <location>
        <begin position="433"/>
        <end position="455"/>
    </location>
</feature>
<dbReference type="InterPro" id="IPR020846">
    <property type="entry name" value="MFS_dom"/>
</dbReference>
<dbReference type="Pfam" id="PF07690">
    <property type="entry name" value="MFS_1"/>
    <property type="match status" value="1"/>
</dbReference>
<dbReference type="PANTHER" id="PTHR42718">
    <property type="entry name" value="MAJOR FACILITATOR SUPERFAMILY MULTIDRUG TRANSPORTER MFSC"/>
    <property type="match status" value="1"/>
</dbReference>
<evidence type="ECO:0000259" key="9">
    <source>
        <dbReference type="PROSITE" id="PS50850"/>
    </source>
</evidence>
<evidence type="ECO:0000256" key="6">
    <source>
        <dbReference type="ARBA" id="ARBA00022989"/>
    </source>
</evidence>
<sequence>MRSKAGILVTLMLGTIMASLDSSIVNISLPVMQDQFNCRLDEVQWVVTAYMMAFSVFMPLTNWLKDRIGFFALYVASLSIFTFGSLLCSLSNSLEWLVISRVIQAIGGGALTPTVMAILSFVFPANERGKMLGWWGLGVVLGPALGPTLGGILTQHLGWPSIFYINVPIGLIAISMSFRYMGFLRKQEKVRLPFDTPGFILLTIFLVTLQLGISRLQKDSDTLWGFISYFAVALIALTGFITWERKRSNGIFDIRLFANVQLVSALLVTSARSAALFGGVFLLPFLLQRHMGFAEMQAGLLLLPASLTLAIMMPLSGRWVDRHNPRAIVVTGLILLIVTMILFGRLDVGSSVAVITGAMLIRGIGLGCLVTPLTVAVVNSVKPTEVTQAASLNSLTLQVSGAVGVAILSVVHQRVHEHFAGKGYLEAIAEHQALQWGFYTAGGLLALAMLPAFFLSPRKAAKVGMPVA</sequence>
<feature type="transmembrane region" description="Helical" evidence="8">
    <location>
        <begin position="159"/>
        <end position="178"/>
    </location>
</feature>
<dbReference type="OrthoDB" id="9807274at2"/>
<dbReference type="PRINTS" id="PR01036">
    <property type="entry name" value="TCRTETB"/>
</dbReference>
<feature type="transmembrane region" description="Helical" evidence="8">
    <location>
        <begin position="223"/>
        <end position="243"/>
    </location>
</feature>
<keyword evidence="7 8" id="KW-0472">Membrane</keyword>
<dbReference type="PANTHER" id="PTHR42718:SF9">
    <property type="entry name" value="MAJOR FACILITATOR SUPERFAMILY MULTIDRUG TRANSPORTER MFSC"/>
    <property type="match status" value="1"/>
</dbReference>
<evidence type="ECO:0000313" key="11">
    <source>
        <dbReference type="Proteomes" id="UP000185003"/>
    </source>
</evidence>
<reference evidence="10 11" key="1">
    <citation type="submission" date="2016-11" db="EMBL/GenBank/DDBJ databases">
        <authorList>
            <person name="Jaros S."/>
            <person name="Januszkiewicz K."/>
            <person name="Wedrychowicz H."/>
        </authorList>
    </citation>
    <scope>NUCLEOTIDE SEQUENCE [LARGE SCALE GENOMIC DNA]</scope>
    <source>
        <strain evidence="10 11">DSM 24787</strain>
    </source>
</reference>
<protein>
    <submittedName>
        <fullName evidence="10">Drug resistance transporter, EmrB/QacA subfamily</fullName>
    </submittedName>
</protein>
<keyword evidence="6 8" id="KW-1133">Transmembrane helix</keyword>
<dbReference type="PROSITE" id="PS50850">
    <property type="entry name" value="MFS"/>
    <property type="match status" value="1"/>
</dbReference>
<dbReference type="InterPro" id="IPR004638">
    <property type="entry name" value="EmrB-like"/>
</dbReference>
<dbReference type="RefSeq" id="WP_074238136.1">
    <property type="nucleotide sequence ID" value="NZ_FSRA01000001.1"/>
</dbReference>
<dbReference type="GO" id="GO:0022857">
    <property type="term" value="F:transmembrane transporter activity"/>
    <property type="evidence" value="ECO:0007669"/>
    <property type="project" value="InterPro"/>
</dbReference>
<keyword evidence="4" id="KW-1003">Cell membrane</keyword>
<feature type="transmembrane region" description="Helical" evidence="8">
    <location>
        <begin position="390"/>
        <end position="413"/>
    </location>
</feature>
<proteinExistence type="inferred from homology"/>
<evidence type="ECO:0000256" key="2">
    <source>
        <dbReference type="ARBA" id="ARBA00008537"/>
    </source>
</evidence>
<keyword evidence="5 8" id="KW-0812">Transmembrane</keyword>
<feature type="transmembrane region" description="Helical" evidence="8">
    <location>
        <begin position="199"/>
        <end position="217"/>
    </location>
</feature>
<organism evidence="10 11">
    <name type="scientific">Chitinophaga niabensis</name>
    <dbReference type="NCBI Taxonomy" id="536979"/>
    <lineage>
        <taxon>Bacteria</taxon>
        <taxon>Pseudomonadati</taxon>
        <taxon>Bacteroidota</taxon>
        <taxon>Chitinophagia</taxon>
        <taxon>Chitinophagales</taxon>
        <taxon>Chitinophagaceae</taxon>
        <taxon>Chitinophaga</taxon>
    </lineage>
</organism>
<comment type="similarity">
    <text evidence="2">Belongs to the major facilitator superfamily. EmrB family.</text>
</comment>
<dbReference type="InterPro" id="IPR036259">
    <property type="entry name" value="MFS_trans_sf"/>
</dbReference>
<dbReference type="InterPro" id="IPR011701">
    <property type="entry name" value="MFS"/>
</dbReference>
<keyword evidence="3" id="KW-0813">Transport</keyword>
<dbReference type="GO" id="GO:0005886">
    <property type="term" value="C:plasma membrane"/>
    <property type="evidence" value="ECO:0007669"/>
    <property type="project" value="UniProtKB-SubCell"/>
</dbReference>
<feature type="transmembrane region" description="Helical" evidence="8">
    <location>
        <begin position="71"/>
        <end position="92"/>
    </location>
</feature>
<keyword evidence="11" id="KW-1185">Reference proteome</keyword>
<feature type="transmembrane region" description="Helical" evidence="8">
    <location>
        <begin position="327"/>
        <end position="346"/>
    </location>
</feature>
<dbReference type="EMBL" id="FSRA01000001">
    <property type="protein sequence ID" value="SIN72303.1"/>
    <property type="molecule type" value="Genomic_DNA"/>
</dbReference>
<dbReference type="Gene3D" id="1.20.1720.10">
    <property type="entry name" value="Multidrug resistance protein D"/>
    <property type="match status" value="1"/>
</dbReference>
<feature type="domain" description="Major facilitator superfamily (MFS) profile" evidence="9">
    <location>
        <begin position="7"/>
        <end position="460"/>
    </location>
</feature>
<feature type="transmembrane region" description="Helical" evidence="8">
    <location>
        <begin position="298"/>
        <end position="315"/>
    </location>
</feature>
<feature type="transmembrane region" description="Helical" evidence="8">
    <location>
        <begin position="263"/>
        <end position="286"/>
    </location>
</feature>
<feature type="transmembrane region" description="Helical" evidence="8">
    <location>
        <begin position="44"/>
        <end position="64"/>
    </location>
</feature>
<dbReference type="Proteomes" id="UP000185003">
    <property type="component" value="Unassembled WGS sequence"/>
</dbReference>
<evidence type="ECO:0000256" key="5">
    <source>
        <dbReference type="ARBA" id="ARBA00022692"/>
    </source>
</evidence>
<evidence type="ECO:0000256" key="1">
    <source>
        <dbReference type="ARBA" id="ARBA00004651"/>
    </source>
</evidence>
<dbReference type="Gene3D" id="1.20.1250.20">
    <property type="entry name" value="MFS general substrate transporter like domains"/>
    <property type="match status" value="1"/>
</dbReference>
<name>A0A1N6DNR3_9BACT</name>
<evidence type="ECO:0000313" key="10">
    <source>
        <dbReference type="EMBL" id="SIN72303.1"/>
    </source>
</evidence>
<evidence type="ECO:0000256" key="4">
    <source>
        <dbReference type="ARBA" id="ARBA00022475"/>
    </source>
</evidence>
<dbReference type="AlphaFoldDB" id="A0A1N6DNR3"/>
<feature type="transmembrane region" description="Helical" evidence="8">
    <location>
        <begin position="352"/>
        <end position="378"/>
    </location>
</feature>